<accession>A0A2G8SNI9</accession>
<feature type="compositionally biased region" description="Basic and acidic residues" evidence="1">
    <location>
        <begin position="734"/>
        <end position="744"/>
    </location>
</feature>
<keyword evidence="3" id="KW-1185">Reference proteome</keyword>
<gene>
    <name evidence="2" type="ORF">GSI_02059</name>
</gene>
<name>A0A2G8SNI9_9APHY</name>
<dbReference type="STRING" id="1077348.A0A2G8SNI9"/>
<dbReference type="Proteomes" id="UP000230002">
    <property type="component" value="Unassembled WGS sequence"/>
</dbReference>
<reference evidence="2 3" key="1">
    <citation type="journal article" date="2015" name="Sci. Rep.">
        <title>Chromosome-level genome map provides insights into diverse defense mechanisms in the medicinal fungus Ganoderma sinense.</title>
        <authorList>
            <person name="Zhu Y."/>
            <person name="Xu J."/>
            <person name="Sun C."/>
            <person name="Zhou S."/>
            <person name="Xu H."/>
            <person name="Nelson D.R."/>
            <person name="Qian J."/>
            <person name="Song J."/>
            <person name="Luo H."/>
            <person name="Xiang L."/>
            <person name="Li Y."/>
            <person name="Xu Z."/>
            <person name="Ji A."/>
            <person name="Wang L."/>
            <person name="Lu S."/>
            <person name="Hayward A."/>
            <person name="Sun W."/>
            <person name="Li X."/>
            <person name="Schwartz D.C."/>
            <person name="Wang Y."/>
            <person name="Chen S."/>
        </authorList>
    </citation>
    <scope>NUCLEOTIDE SEQUENCE [LARGE SCALE GENOMIC DNA]</scope>
    <source>
        <strain evidence="2 3">ZZ0214-1</strain>
    </source>
</reference>
<feature type="region of interest" description="Disordered" evidence="1">
    <location>
        <begin position="734"/>
        <end position="764"/>
    </location>
</feature>
<dbReference type="SUPFAM" id="SSF81383">
    <property type="entry name" value="F-box domain"/>
    <property type="match status" value="1"/>
</dbReference>
<sequence length="764" mass="84292">MDAGSLPIPESVSQLELSVDRNLASLGRDDAVSVEAKLQVLLWGVRRHLNALSPINSLPPEMLAAIFRQVVSSRVEVPMLAAVPQSSIQHPHHHQHPTQKKIDIRPQFRLAHVCRRWRSTALGDASLWARVDVQAYPEAAVQFFLRCASGYPLTLHASAEQASLVDQILKDDGARIRAVYLNRTQVGDTSDFQARAARVAILQQLHPGAFVPGFLPGAAGFPLVPPAFNAVPAAGLPPGLGAPFNVNQVQGPPPIAAPFNLGGAHFPGPPLAGPGVRFNRLGGHFFDADKEPSSIFHHFCSYAPQLECFTLQDIKLGPIPMSSSRSGGGLSRTRAPASLPLKALALLLPEAYFPRNSFPNLTHMFLSFPLSSSQTSTQECTKSMLQMLSRTPQLQFLELSNLRALDATPDAFTIPLPRVSLDQLRLLAFSSAHLEVAFYLLKCLILPQPVLLWIDGSEGSNIHRNAQLHPSLRLPPIAPLTAATFMEISVDFHTLLLTGYDAQLTSSFLFNTLDFGGFWCTTWLRELHSMVPLSRIAVLHINDNGGRVLPHLLPYFTQLEELSILLLPAMQGAAGVVQTARALFRNLAPITTLVCPALRSLGLEAEIGDNAFPYTELQAMAVGRHQRGAPLRRFVYLWHGSAKPWSVAEAEERDKMSLVEAALAPLLQPYVDAVEFRLSSSREKPLCPFVPRECWRVQLPEAERYWRDKRPSYGMPWEKTGFADWDSARRRRLGERDDHNHTDDSESEDLDSDAEDFGLSLLAE</sequence>
<protein>
    <submittedName>
        <fullName evidence="2">Uncharacterized protein</fullName>
    </submittedName>
</protein>
<dbReference type="OrthoDB" id="2754196at2759"/>
<feature type="compositionally biased region" description="Acidic residues" evidence="1">
    <location>
        <begin position="745"/>
        <end position="756"/>
    </location>
</feature>
<evidence type="ECO:0000313" key="2">
    <source>
        <dbReference type="EMBL" id="PIL35334.1"/>
    </source>
</evidence>
<evidence type="ECO:0000313" key="3">
    <source>
        <dbReference type="Proteomes" id="UP000230002"/>
    </source>
</evidence>
<proteinExistence type="predicted"/>
<dbReference type="Gene3D" id="1.20.1280.50">
    <property type="match status" value="1"/>
</dbReference>
<dbReference type="EMBL" id="AYKW01000003">
    <property type="protein sequence ID" value="PIL35334.1"/>
    <property type="molecule type" value="Genomic_DNA"/>
</dbReference>
<evidence type="ECO:0000256" key="1">
    <source>
        <dbReference type="SAM" id="MobiDB-lite"/>
    </source>
</evidence>
<dbReference type="AlphaFoldDB" id="A0A2G8SNI9"/>
<dbReference type="InterPro" id="IPR036047">
    <property type="entry name" value="F-box-like_dom_sf"/>
</dbReference>
<organism evidence="2 3">
    <name type="scientific">Ganoderma sinense ZZ0214-1</name>
    <dbReference type="NCBI Taxonomy" id="1077348"/>
    <lineage>
        <taxon>Eukaryota</taxon>
        <taxon>Fungi</taxon>
        <taxon>Dikarya</taxon>
        <taxon>Basidiomycota</taxon>
        <taxon>Agaricomycotina</taxon>
        <taxon>Agaricomycetes</taxon>
        <taxon>Polyporales</taxon>
        <taxon>Polyporaceae</taxon>
        <taxon>Ganoderma</taxon>
    </lineage>
</organism>
<comment type="caution">
    <text evidence="2">The sequence shown here is derived from an EMBL/GenBank/DDBJ whole genome shotgun (WGS) entry which is preliminary data.</text>
</comment>